<dbReference type="SMART" id="SM01383">
    <property type="entry name" value="Ribosomal_L2"/>
    <property type="match status" value="1"/>
</dbReference>
<evidence type="ECO:0000256" key="1">
    <source>
        <dbReference type="ARBA" id="ARBA00005636"/>
    </source>
</evidence>
<dbReference type="Gene3D" id="2.30.30.30">
    <property type="match status" value="1"/>
</dbReference>
<dbReference type="PANTHER" id="PTHR13691:SF5">
    <property type="entry name" value="LARGE RIBOSOMAL SUBUNIT PROTEIN UL2M"/>
    <property type="match status" value="1"/>
</dbReference>
<dbReference type="AlphaFoldDB" id="A0A955ECD8"/>
<keyword evidence="3" id="KW-0687">Ribonucleoprotein</keyword>
<dbReference type="InterPro" id="IPR005880">
    <property type="entry name" value="Ribosomal_uL2_bac/org-type"/>
</dbReference>
<reference evidence="8" key="2">
    <citation type="journal article" date="2021" name="Microbiome">
        <title>Successional dynamics and alternative stable states in a saline activated sludge microbial community over 9 years.</title>
        <authorList>
            <person name="Wang Y."/>
            <person name="Ye J."/>
            <person name="Ju F."/>
            <person name="Liu L."/>
            <person name="Boyd J.A."/>
            <person name="Deng Y."/>
            <person name="Parks D.H."/>
            <person name="Jiang X."/>
            <person name="Yin X."/>
            <person name="Woodcroft B.J."/>
            <person name="Tyson G.W."/>
            <person name="Hugenholtz P."/>
            <person name="Polz M.F."/>
            <person name="Zhang T."/>
        </authorList>
    </citation>
    <scope>NUCLEOTIDE SEQUENCE</scope>
    <source>
        <strain evidence="8">HKST-UBA79</strain>
    </source>
</reference>
<dbReference type="Proteomes" id="UP000740557">
    <property type="component" value="Unassembled WGS sequence"/>
</dbReference>
<dbReference type="InterPro" id="IPR022669">
    <property type="entry name" value="Ribosomal_uL2_C"/>
</dbReference>
<dbReference type="PIRSF" id="PIRSF002158">
    <property type="entry name" value="Ribosomal_L2"/>
    <property type="match status" value="1"/>
</dbReference>
<organism evidence="8 9">
    <name type="scientific">candidate division WWE3 bacterium</name>
    <dbReference type="NCBI Taxonomy" id="2053526"/>
    <lineage>
        <taxon>Bacteria</taxon>
        <taxon>Katanobacteria</taxon>
    </lineage>
</organism>
<dbReference type="FunFam" id="2.30.30.30:FF:000001">
    <property type="entry name" value="50S ribosomal protein L2"/>
    <property type="match status" value="1"/>
</dbReference>
<evidence type="ECO:0000259" key="7">
    <source>
        <dbReference type="SMART" id="SM01383"/>
    </source>
</evidence>
<dbReference type="InterPro" id="IPR012340">
    <property type="entry name" value="NA-bd_OB-fold"/>
</dbReference>
<evidence type="ECO:0000259" key="6">
    <source>
        <dbReference type="SMART" id="SM01382"/>
    </source>
</evidence>
<dbReference type="SMART" id="SM01382">
    <property type="entry name" value="Ribosomal_L2_C"/>
    <property type="match status" value="1"/>
</dbReference>
<dbReference type="InterPro" id="IPR014722">
    <property type="entry name" value="Rib_uL2_dom2"/>
</dbReference>
<proteinExistence type="inferred from homology"/>
<name>A0A955ECD8_UNCKA</name>
<evidence type="ECO:0000313" key="9">
    <source>
        <dbReference type="Proteomes" id="UP000740557"/>
    </source>
</evidence>
<comment type="similarity">
    <text evidence="1">Belongs to the universal ribosomal protein uL2 family.</text>
</comment>
<gene>
    <name evidence="8" type="primary">rplB</name>
    <name evidence="8" type="ORF">KC980_02465</name>
</gene>
<dbReference type="EMBL" id="JAGQNX010000070">
    <property type="protein sequence ID" value="MCA9308352.1"/>
    <property type="molecule type" value="Genomic_DNA"/>
</dbReference>
<accession>A0A955ECD8</accession>
<dbReference type="GO" id="GO:0015934">
    <property type="term" value="C:large ribosomal subunit"/>
    <property type="evidence" value="ECO:0007669"/>
    <property type="project" value="InterPro"/>
</dbReference>
<dbReference type="GO" id="GO:0016740">
    <property type="term" value="F:transferase activity"/>
    <property type="evidence" value="ECO:0007669"/>
    <property type="project" value="InterPro"/>
</dbReference>
<dbReference type="Pfam" id="PF00181">
    <property type="entry name" value="Ribosomal_L2_N"/>
    <property type="match status" value="1"/>
</dbReference>
<dbReference type="GO" id="GO:0003723">
    <property type="term" value="F:RNA binding"/>
    <property type="evidence" value="ECO:0007669"/>
    <property type="project" value="InterPro"/>
</dbReference>
<comment type="caution">
    <text evidence="8">The sequence shown here is derived from an EMBL/GenBank/DDBJ whole genome shotgun (WGS) entry which is preliminary data.</text>
</comment>
<dbReference type="GO" id="GO:0002181">
    <property type="term" value="P:cytoplasmic translation"/>
    <property type="evidence" value="ECO:0007669"/>
    <property type="project" value="TreeGrafter"/>
</dbReference>
<dbReference type="SUPFAM" id="SSF50104">
    <property type="entry name" value="Translation proteins SH3-like domain"/>
    <property type="match status" value="1"/>
</dbReference>
<sequence>MIKNYKPTSAGIRHRKTLVNNVDAVRPLKSLTTHIKGAVGRNNGRISIRFRQVGHRKLYRIIDFKRTKFDIPAKVISIQYDPNRGPNIALVSYLDGEKSYILAPEGLKVGMTIMSSQNRIEAIPGNTMPLSHMPLGQPIHNIEINPGAGGKVARGAGNSAKILAKDGGYVNVKMPSGEVKRFKEDCLATAGVLSNQDLRNTALGKAGISRHKGHRPHIRGVAIANPSDHPHGGSYKDNGVGMPSPKSPWGWKTRGMKTRSRTYTNKFIVKDRRVK</sequence>
<dbReference type="NCBIfam" id="TIGR01171">
    <property type="entry name" value="rplB_bact"/>
    <property type="match status" value="1"/>
</dbReference>
<dbReference type="InterPro" id="IPR008991">
    <property type="entry name" value="Translation_prot_SH3-like_sf"/>
</dbReference>
<feature type="domain" description="Large ribosomal subunit protein uL2 RNA-binding" evidence="7">
    <location>
        <begin position="40"/>
        <end position="115"/>
    </location>
</feature>
<feature type="region of interest" description="Disordered" evidence="5">
    <location>
        <begin position="224"/>
        <end position="256"/>
    </location>
</feature>
<evidence type="ECO:0000256" key="2">
    <source>
        <dbReference type="ARBA" id="ARBA00022980"/>
    </source>
</evidence>
<evidence type="ECO:0000256" key="3">
    <source>
        <dbReference type="ARBA" id="ARBA00023274"/>
    </source>
</evidence>
<protein>
    <recommendedName>
        <fullName evidence="4">50S ribosomal protein L2</fullName>
    </recommendedName>
</protein>
<dbReference type="GO" id="GO:0003735">
    <property type="term" value="F:structural constituent of ribosome"/>
    <property type="evidence" value="ECO:0007669"/>
    <property type="project" value="InterPro"/>
</dbReference>
<feature type="domain" description="Large ribosomal subunit protein uL2 C-terminal" evidence="6">
    <location>
        <begin position="122"/>
        <end position="252"/>
    </location>
</feature>
<dbReference type="SUPFAM" id="SSF50249">
    <property type="entry name" value="Nucleic acid-binding proteins"/>
    <property type="match status" value="1"/>
</dbReference>
<evidence type="ECO:0000313" key="8">
    <source>
        <dbReference type="EMBL" id="MCA9308352.1"/>
    </source>
</evidence>
<evidence type="ECO:0000256" key="4">
    <source>
        <dbReference type="ARBA" id="ARBA00035459"/>
    </source>
</evidence>
<dbReference type="InterPro" id="IPR022666">
    <property type="entry name" value="Ribosomal_uL2_RNA-bd_dom"/>
</dbReference>
<dbReference type="Gene3D" id="4.10.950.10">
    <property type="entry name" value="Ribosomal protein L2, domain 3"/>
    <property type="match status" value="1"/>
</dbReference>
<keyword evidence="2 8" id="KW-0689">Ribosomal protein</keyword>
<evidence type="ECO:0000256" key="5">
    <source>
        <dbReference type="SAM" id="MobiDB-lite"/>
    </source>
</evidence>
<dbReference type="InterPro" id="IPR014726">
    <property type="entry name" value="Ribosomal_uL2_dom3"/>
</dbReference>
<dbReference type="PANTHER" id="PTHR13691">
    <property type="entry name" value="RIBOSOMAL PROTEIN L2"/>
    <property type="match status" value="1"/>
</dbReference>
<dbReference type="Gene3D" id="2.40.50.140">
    <property type="entry name" value="Nucleic acid-binding proteins"/>
    <property type="match status" value="1"/>
</dbReference>
<reference evidence="8" key="1">
    <citation type="submission" date="2020-04" db="EMBL/GenBank/DDBJ databases">
        <authorList>
            <person name="Zhang T."/>
        </authorList>
    </citation>
    <scope>NUCLEOTIDE SEQUENCE</scope>
    <source>
        <strain evidence="8">HKST-UBA79</strain>
    </source>
</reference>
<dbReference type="InterPro" id="IPR002171">
    <property type="entry name" value="Ribosomal_uL2"/>
</dbReference>
<dbReference type="Pfam" id="PF03947">
    <property type="entry name" value="Ribosomal_L2_C"/>
    <property type="match status" value="1"/>
</dbReference>